<evidence type="ECO:0000256" key="4">
    <source>
        <dbReference type="ARBA" id="ARBA00022705"/>
    </source>
</evidence>
<dbReference type="AlphaFoldDB" id="A0A895KX15"/>
<keyword evidence="2 8" id="KW-0808">Transferase</keyword>
<evidence type="ECO:0000313" key="10">
    <source>
        <dbReference type="EMBL" id="QRZ60383.1"/>
    </source>
</evidence>
<dbReference type="InterPro" id="IPR036397">
    <property type="entry name" value="RNaseH_sf"/>
</dbReference>
<dbReference type="InterPro" id="IPR004868">
    <property type="entry name" value="DNA-dir_DNA_pol_B_mt/vir"/>
</dbReference>
<dbReference type="RefSeq" id="YP_010170401.1">
    <property type="nucleotide sequence ID" value="NC_057606.1"/>
</dbReference>
<sequence>MKSQTYILKKGTTVTGPVLKLYVKLFWNDIFKPLHINNENTHLLVICKIEYDDSTLGHRSLANLRKLNYTDMNLFIEYLGVRLGYLTEAYKTTPFSKITFTYLVKDGIAEDSQESLRPTVYEVKAHAYNNYVLPLSMDPTKYGNVLAEISSNDSLTRYIVENGNKCFNIEVHPAKPVRNNVRVLGAADLTWVDTQVSDDVFKRVIGHNTLYIKNEEVVVKSKQLSAKPFRKLVTDSKIADITNIMTMDIETVLIDGNMCPYLICAYSANNSIQSYASDTTNDSVKSMFNKFIEQLLLDKKVKYVYAHNLSGFDGTLLLKYLINTQELNVEPLIFNGKLISIKVKDSKDRIIMFKDSYLMLPMALRNLCTAFKVDSIKSHFPFELNDINYVGEFPPFDCWTDLSQKEYNTLKSNHNGIWSFKDEAIKYCMLDCKSLMEVLVQFNKLVFGEFKVNIFSSLTLPALAMRIYKSQFMPKDSIYQILGQVEKDIRESYTGGAVDVYIPHNKVDKDFGDPNRLQLSYYDVNSLYPKIMRDTQMPAGKPIAFEGDITKYEENVFGFFYCKIKTPNYMKHPILQRRINTPEGVRTIAGLGEWEGWIFSGEMHNAIKYGYEFEIIRGYKFRSDYIFKEYVDKMYELRKTYKKDNPLNLIAKLLMNSLYGKFGMRPDSTKVETYDISTPDGKQLLQDVLECMADHVQDVIHFDNHVILLLPNMPNYKYNESKELYHGLDVNIAIASAVTAGGRVYMSFFKNRPEYNLYYSDTDSIVIDGLLPDVLVGNELGQLKLEYTINKAVFLAPKVYGLVTTEGEEIIKVKGVSKDAIADYNVNFSALESLILHNSKLVFNQKKWFKAMFEGKISVLDVAYQLQVTSSKRTNIYKEKECLHNGKIKNRIFYIKILPYLKKK</sequence>
<protein>
    <recommendedName>
        <fullName evidence="8">DNA polymerase</fullName>
        <ecNumber evidence="8">2.7.7.7</ecNumber>
    </recommendedName>
</protein>
<dbReference type="InterPro" id="IPR023211">
    <property type="entry name" value="DNA_pol_palm_dom_sf"/>
</dbReference>
<keyword evidence="3 8" id="KW-0548">Nucleotidyltransferase</keyword>
<evidence type="ECO:0000256" key="5">
    <source>
        <dbReference type="ARBA" id="ARBA00022932"/>
    </source>
</evidence>
<dbReference type="Pfam" id="PF03175">
    <property type="entry name" value="DNA_pol_B_2"/>
    <property type="match status" value="1"/>
</dbReference>
<keyword evidence="6 8" id="KW-0238">DNA-binding</keyword>
<keyword evidence="10" id="KW-0496">Mitochondrion</keyword>
<dbReference type="PANTHER" id="PTHR33568">
    <property type="entry name" value="DNA POLYMERASE"/>
    <property type="match status" value="1"/>
</dbReference>
<dbReference type="InterPro" id="IPR012337">
    <property type="entry name" value="RNaseH-like_sf"/>
</dbReference>
<reference evidence="10" key="1">
    <citation type="journal article" date="2020" name="Int. J. Biol. Macromol.">
        <title>The 206 kbp mitochondrial genome of Phanerochaete carnosa reveals dynamics of introns, accumulation of repeat sequences and plasmid-derived genes.</title>
        <authorList>
            <person name="Wang X."/>
            <person name="Song A."/>
            <person name="Wang F."/>
            <person name="Chen M."/>
            <person name="Li X."/>
            <person name="Li Q."/>
            <person name="Liu N."/>
        </authorList>
    </citation>
    <scope>NUCLEOTIDE SEQUENCE</scope>
</reference>
<comment type="catalytic activity">
    <reaction evidence="7 8">
        <text>DNA(n) + a 2'-deoxyribonucleoside 5'-triphosphate = DNA(n+1) + diphosphate</text>
        <dbReference type="Rhea" id="RHEA:22508"/>
        <dbReference type="Rhea" id="RHEA-COMP:17339"/>
        <dbReference type="Rhea" id="RHEA-COMP:17340"/>
        <dbReference type="ChEBI" id="CHEBI:33019"/>
        <dbReference type="ChEBI" id="CHEBI:61560"/>
        <dbReference type="ChEBI" id="CHEBI:173112"/>
        <dbReference type="EC" id="2.7.7.7"/>
    </reaction>
</comment>
<dbReference type="SMART" id="SM00486">
    <property type="entry name" value="POLBc"/>
    <property type="match status" value="1"/>
</dbReference>
<comment type="similarity">
    <text evidence="1 8">Belongs to the DNA polymerase type-B family.</text>
</comment>
<dbReference type="EMBL" id="MT090080">
    <property type="protein sequence ID" value="QRZ60383.1"/>
    <property type="molecule type" value="Genomic_DNA"/>
</dbReference>
<dbReference type="GO" id="GO:0003887">
    <property type="term" value="F:DNA-directed DNA polymerase activity"/>
    <property type="evidence" value="ECO:0007669"/>
    <property type="project" value="UniProtKB-KW"/>
</dbReference>
<dbReference type="Gene3D" id="1.10.287.690">
    <property type="entry name" value="Helix hairpin bin"/>
    <property type="match status" value="1"/>
</dbReference>
<dbReference type="GO" id="GO:0006260">
    <property type="term" value="P:DNA replication"/>
    <property type="evidence" value="ECO:0007669"/>
    <property type="project" value="UniProtKB-KW"/>
</dbReference>
<dbReference type="PANTHER" id="PTHR33568:SF3">
    <property type="entry name" value="DNA-DIRECTED DNA POLYMERASE"/>
    <property type="match status" value="1"/>
</dbReference>
<dbReference type="SUPFAM" id="SSF56672">
    <property type="entry name" value="DNA/RNA polymerases"/>
    <property type="match status" value="1"/>
</dbReference>
<accession>A0A895KX15</accession>
<organism evidence="10">
    <name type="scientific">Phanerochaete carnosa</name>
    <dbReference type="NCBI Taxonomy" id="231932"/>
    <lineage>
        <taxon>Eukaryota</taxon>
        <taxon>Fungi</taxon>
        <taxon>Dikarya</taxon>
        <taxon>Basidiomycota</taxon>
        <taxon>Agaricomycotina</taxon>
        <taxon>Agaricomycetes</taxon>
        <taxon>Polyporales</taxon>
        <taxon>Phanerochaetaceae</taxon>
        <taxon>Phanerochaete</taxon>
    </lineage>
</organism>
<keyword evidence="5 8" id="KW-0239">DNA-directed DNA polymerase</keyword>
<evidence type="ECO:0000256" key="6">
    <source>
        <dbReference type="ARBA" id="ARBA00023125"/>
    </source>
</evidence>
<evidence type="ECO:0000256" key="8">
    <source>
        <dbReference type="RuleBase" id="RU000442"/>
    </source>
</evidence>
<gene>
    <name evidence="10" type="primary">orf904</name>
</gene>
<evidence type="ECO:0000256" key="1">
    <source>
        <dbReference type="ARBA" id="ARBA00005755"/>
    </source>
</evidence>
<keyword evidence="4 8" id="KW-0235">DNA replication</keyword>
<dbReference type="EC" id="2.7.7.7" evidence="8"/>
<dbReference type="SUPFAM" id="SSF53098">
    <property type="entry name" value="Ribonuclease H-like"/>
    <property type="match status" value="1"/>
</dbReference>
<dbReference type="Gene3D" id="3.90.1600.10">
    <property type="entry name" value="Palm domain of DNA polymerase"/>
    <property type="match status" value="2"/>
</dbReference>
<dbReference type="PROSITE" id="PS00116">
    <property type="entry name" value="DNA_POLYMERASE_B"/>
    <property type="match status" value="1"/>
</dbReference>
<dbReference type="GO" id="GO:0003677">
    <property type="term" value="F:DNA binding"/>
    <property type="evidence" value="ECO:0007669"/>
    <property type="project" value="UniProtKB-KW"/>
</dbReference>
<dbReference type="InterPro" id="IPR043502">
    <property type="entry name" value="DNA/RNA_pol_sf"/>
</dbReference>
<geneLocation type="mitochondrion" evidence="10"/>
<evidence type="ECO:0000259" key="9">
    <source>
        <dbReference type="Pfam" id="PF03175"/>
    </source>
</evidence>
<name>A0A895KX15_9APHY</name>
<evidence type="ECO:0000256" key="2">
    <source>
        <dbReference type="ARBA" id="ARBA00022679"/>
    </source>
</evidence>
<dbReference type="GeneID" id="67278518"/>
<evidence type="ECO:0000256" key="3">
    <source>
        <dbReference type="ARBA" id="ARBA00022695"/>
    </source>
</evidence>
<dbReference type="InterPro" id="IPR006172">
    <property type="entry name" value="DNA-dir_DNA_pol_B"/>
</dbReference>
<feature type="domain" description="DNA-directed DNA polymerase family B mitochondria/virus" evidence="9">
    <location>
        <begin position="298"/>
        <end position="677"/>
    </location>
</feature>
<dbReference type="Gene3D" id="3.30.420.10">
    <property type="entry name" value="Ribonuclease H-like superfamily/Ribonuclease H"/>
    <property type="match status" value="1"/>
</dbReference>
<dbReference type="PRINTS" id="PR00106">
    <property type="entry name" value="DNAPOLB"/>
</dbReference>
<evidence type="ECO:0000256" key="7">
    <source>
        <dbReference type="ARBA" id="ARBA00049244"/>
    </source>
</evidence>
<dbReference type="InterPro" id="IPR017964">
    <property type="entry name" value="DNA-dir_DNA_pol_B_CS"/>
</dbReference>
<dbReference type="GO" id="GO:0000166">
    <property type="term" value="F:nucleotide binding"/>
    <property type="evidence" value="ECO:0007669"/>
    <property type="project" value="InterPro"/>
</dbReference>
<proteinExistence type="inferred from homology"/>